<evidence type="ECO:0000259" key="3">
    <source>
        <dbReference type="Pfam" id="PF03171"/>
    </source>
</evidence>
<gene>
    <name evidence="5" type="ORF">KI387_005276</name>
</gene>
<feature type="domain" description="Isopenicillin N synthase-like Fe(2+) 2OG dioxygenase" evidence="3">
    <location>
        <begin position="163"/>
        <end position="235"/>
    </location>
</feature>
<keyword evidence="1" id="KW-0479">Metal-binding</keyword>
<protein>
    <recommendedName>
        <fullName evidence="7">2-oxoglutarate-dependent dioxygenase</fullName>
    </recommendedName>
</protein>
<name>A0AA38LHI9_TAXCH</name>
<dbReference type="SUPFAM" id="SSF51197">
    <property type="entry name" value="Clavaminate synthase-like"/>
    <property type="match status" value="1"/>
</dbReference>
<accession>A0AA38LHI9</accession>
<dbReference type="OMA" id="YNDETEG"/>
<feature type="non-terminal residue" evidence="5">
    <location>
        <position position="1"/>
    </location>
</feature>
<organism evidence="5 6">
    <name type="scientific">Taxus chinensis</name>
    <name type="common">Chinese yew</name>
    <name type="synonym">Taxus wallichiana var. chinensis</name>
    <dbReference type="NCBI Taxonomy" id="29808"/>
    <lineage>
        <taxon>Eukaryota</taxon>
        <taxon>Viridiplantae</taxon>
        <taxon>Streptophyta</taxon>
        <taxon>Embryophyta</taxon>
        <taxon>Tracheophyta</taxon>
        <taxon>Spermatophyta</taxon>
        <taxon>Pinopsida</taxon>
        <taxon>Pinidae</taxon>
        <taxon>Conifers II</taxon>
        <taxon>Cupressales</taxon>
        <taxon>Taxaceae</taxon>
        <taxon>Taxus</taxon>
    </lineage>
</organism>
<sequence length="235" mass="26245">MTEIDLPLIDISQFAGVESEGDGFQYHPEVAKVREACKEWGFFRVVNHGIPPDLLQKVESVSRDLLSMPVEVKDRVTTSNPLQSYARSPDQDFFCLEDMPNPDLLQKLAQKIWPEEGNPEFCEAIGRYSSLLSDLAAKITKIIIASLGLDANKFYKSDFEKCQATLHIHGYSSHAKCTGDEALQSHSDAGGVTILYNDETEGLQVRSKQGKWFNVNPKPGSFIVNLGDCFKVWSN</sequence>
<dbReference type="Pfam" id="PF03171">
    <property type="entry name" value="2OG-FeII_Oxy"/>
    <property type="match status" value="1"/>
</dbReference>
<keyword evidence="2" id="KW-0408">Iron</keyword>
<evidence type="ECO:0000313" key="6">
    <source>
        <dbReference type="Proteomes" id="UP000824469"/>
    </source>
</evidence>
<reference evidence="5 6" key="1">
    <citation type="journal article" date="2021" name="Nat. Plants">
        <title>The Taxus genome provides insights into paclitaxel biosynthesis.</title>
        <authorList>
            <person name="Xiong X."/>
            <person name="Gou J."/>
            <person name="Liao Q."/>
            <person name="Li Y."/>
            <person name="Zhou Q."/>
            <person name="Bi G."/>
            <person name="Li C."/>
            <person name="Du R."/>
            <person name="Wang X."/>
            <person name="Sun T."/>
            <person name="Guo L."/>
            <person name="Liang H."/>
            <person name="Lu P."/>
            <person name="Wu Y."/>
            <person name="Zhang Z."/>
            <person name="Ro D.K."/>
            <person name="Shang Y."/>
            <person name="Huang S."/>
            <person name="Yan J."/>
        </authorList>
    </citation>
    <scope>NUCLEOTIDE SEQUENCE [LARGE SCALE GENOMIC DNA]</scope>
    <source>
        <strain evidence="5">Ta-2019</strain>
    </source>
</reference>
<proteinExistence type="predicted"/>
<comment type="caution">
    <text evidence="5">The sequence shown here is derived from an EMBL/GenBank/DDBJ whole genome shotgun (WGS) entry which is preliminary data.</text>
</comment>
<dbReference type="PANTHER" id="PTHR47990">
    <property type="entry name" value="2-OXOGLUTARATE (2OG) AND FE(II)-DEPENDENT OXYGENASE SUPERFAMILY PROTEIN-RELATED"/>
    <property type="match status" value="1"/>
</dbReference>
<evidence type="ECO:0000256" key="2">
    <source>
        <dbReference type="ARBA" id="ARBA00023004"/>
    </source>
</evidence>
<evidence type="ECO:0000313" key="5">
    <source>
        <dbReference type="EMBL" id="KAH9325098.1"/>
    </source>
</evidence>
<dbReference type="InterPro" id="IPR027443">
    <property type="entry name" value="IPNS-like_sf"/>
</dbReference>
<dbReference type="InterPro" id="IPR026992">
    <property type="entry name" value="DIOX_N"/>
</dbReference>
<dbReference type="InterPro" id="IPR050231">
    <property type="entry name" value="Iron_ascorbate_oxido_reductase"/>
</dbReference>
<dbReference type="EMBL" id="JAHRHJ020000002">
    <property type="protein sequence ID" value="KAH9325098.1"/>
    <property type="molecule type" value="Genomic_DNA"/>
</dbReference>
<dbReference type="GO" id="GO:0046872">
    <property type="term" value="F:metal ion binding"/>
    <property type="evidence" value="ECO:0007669"/>
    <property type="project" value="UniProtKB-KW"/>
</dbReference>
<dbReference type="Proteomes" id="UP000824469">
    <property type="component" value="Unassembled WGS sequence"/>
</dbReference>
<evidence type="ECO:0000259" key="4">
    <source>
        <dbReference type="Pfam" id="PF14226"/>
    </source>
</evidence>
<dbReference type="Gene3D" id="2.60.120.330">
    <property type="entry name" value="B-lactam Antibiotic, Isopenicillin N Synthase, Chain"/>
    <property type="match status" value="1"/>
</dbReference>
<dbReference type="AlphaFoldDB" id="A0AA38LHI9"/>
<evidence type="ECO:0008006" key="7">
    <source>
        <dbReference type="Google" id="ProtNLM"/>
    </source>
</evidence>
<evidence type="ECO:0000256" key="1">
    <source>
        <dbReference type="ARBA" id="ARBA00022723"/>
    </source>
</evidence>
<dbReference type="InterPro" id="IPR044861">
    <property type="entry name" value="IPNS-like_FE2OG_OXY"/>
</dbReference>
<keyword evidence="6" id="KW-1185">Reference proteome</keyword>
<feature type="domain" description="Non-haem dioxygenase N-terminal" evidence="4">
    <location>
        <begin position="6"/>
        <end position="88"/>
    </location>
</feature>
<dbReference type="Pfam" id="PF14226">
    <property type="entry name" value="DIOX_N"/>
    <property type="match status" value="1"/>
</dbReference>